<dbReference type="AlphaFoldDB" id="A0A1I0WXX3"/>
<dbReference type="InterPro" id="IPR036593">
    <property type="entry name" value="CPE0013-like_sf"/>
</dbReference>
<evidence type="ECO:0000313" key="1">
    <source>
        <dbReference type="EMBL" id="SFA93579.1"/>
    </source>
</evidence>
<organism evidence="1 2">
    <name type="scientific">Clostridium frigidicarnis</name>
    <dbReference type="NCBI Taxonomy" id="84698"/>
    <lineage>
        <taxon>Bacteria</taxon>
        <taxon>Bacillati</taxon>
        <taxon>Bacillota</taxon>
        <taxon>Clostridia</taxon>
        <taxon>Eubacteriales</taxon>
        <taxon>Clostridiaceae</taxon>
        <taxon>Clostridium</taxon>
    </lineage>
</organism>
<dbReference type="Proteomes" id="UP000198619">
    <property type="component" value="Unassembled WGS sequence"/>
</dbReference>
<accession>A0A1I0WXX3</accession>
<dbReference type="OrthoDB" id="9811531at2"/>
<dbReference type="PANTHER" id="PTHR39450:SF1">
    <property type="entry name" value="DUF1667 DOMAIN-CONTAINING PROTEIN"/>
    <property type="match status" value="1"/>
</dbReference>
<gene>
    <name evidence="1" type="ORF">SAMN04488528_1006163</name>
</gene>
<dbReference type="EMBL" id="FOKI01000006">
    <property type="protein sequence ID" value="SFA93579.1"/>
    <property type="molecule type" value="Genomic_DNA"/>
</dbReference>
<keyword evidence="2" id="KW-1185">Reference proteome</keyword>
<reference evidence="1 2" key="1">
    <citation type="submission" date="2016-10" db="EMBL/GenBank/DDBJ databases">
        <authorList>
            <person name="de Groot N.N."/>
        </authorList>
    </citation>
    <scope>NUCLEOTIDE SEQUENCE [LARGE SCALE GENOMIC DNA]</scope>
    <source>
        <strain evidence="1 2">DSM 12271</strain>
    </source>
</reference>
<dbReference type="InterPro" id="IPR012460">
    <property type="entry name" value="DUF1667"/>
</dbReference>
<dbReference type="SUPFAM" id="SSF160148">
    <property type="entry name" value="CPE0013-like"/>
    <property type="match status" value="1"/>
</dbReference>
<dbReference type="Gene3D" id="3.10.530.10">
    <property type="entry name" value="CPE0013-like"/>
    <property type="match status" value="1"/>
</dbReference>
<dbReference type="STRING" id="84698.SAMN04488528_1006163"/>
<dbReference type="Pfam" id="PF07892">
    <property type="entry name" value="DUF1667"/>
    <property type="match status" value="1"/>
</dbReference>
<sequence length="121" mass="13098">MEKRALVCIGCPVGCMLDVELENGIVSAVSGNNCPIGDKYARKECVNPTRIVTSSVKVKNGDVNMVPVKTESDIPKSMIFDICRELQKVQLKAPVHVGDVVIENVLNTGVKVLATREISCK</sequence>
<dbReference type="PANTHER" id="PTHR39450">
    <property type="entry name" value="MOLYBDOPTERIN OXIDOREDUCTASE, 4FE-4S CLUSTER-BINDING SUBUNIT"/>
    <property type="match status" value="1"/>
</dbReference>
<dbReference type="RefSeq" id="WP_090039606.1">
    <property type="nucleotide sequence ID" value="NZ_FOKI01000006.1"/>
</dbReference>
<proteinExistence type="predicted"/>
<name>A0A1I0WXX3_9CLOT</name>
<evidence type="ECO:0000313" key="2">
    <source>
        <dbReference type="Proteomes" id="UP000198619"/>
    </source>
</evidence>
<protein>
    <submittedName>
        <fullName evidence="1">CxxC motif-containing protein</fullName>
    </submittedName>
</protein>